<name>M2LSV4_BAUPA</name>
<reference evidence="2 3" key="1">
    <citation type="journal article" date="2012" name="PLoS Pathog.">
        <title>Diverse lifestyles and strategies of plant pathogenesis encoded in the genomes of eighteen Dothideomycetes fungi.</title>
        <authorList>
            <person name="Ohm R.A."/>
            <person name="Feau N."/>
            <person name="Henrissat B."/>
            <person name="Schoch C.L."/>
            <person name="Horwitz B.A."/>
            <person name="Barry K.W."/>
            <person name="Condon B.J."/>
            <person name="Copeland A.C."/>
            <person name="Dhillon B."/>
            <person name="Glaser F."/>
            <person name="Hesse C.N."/>
            <person name="Kosti I."/>
            <person name="LaButti K."/>
            <person name="Lindquist E.A."/>
            <person name="Lucas S."/>
            <person name="Salamov A.A."/>
            <person name="Bradshaw R.E."/>
            <person name="Ciuffetti L."/>
            <person name="Hamelin R.C."/>
            <person name="Kema G.H.J."/>
            <person name="Lawrence C."/>
            <person name="Scott J.A."/>
            <person name="Spatafora J.W."/>
            <person name="Turgeon B.G."/>
            <person name="de Wit P.J.G.M."/>
            <person name="Zhong S."/>
            <person name="Goodwin S.B."/>
            <person name="Grigoriev I.V."/>
        </authorList>
    </citation>
    <scope>NUCLEOTIDE SEQUENCE [LARGE SCALE GENOMIC DNA]</scope>
    <source>
        <strain evidence="2 3">UAMH 10762</strain>
    </source>
</reference>
<organism evidence="2 3">
    <name type="scientific">Baudoinia panamericana (strain UAMH 10762)</name>
    <name type="common">Angels' share fungus</name>
    <name type="synonym">Baudoinia compniacensis (strain UAMH 10762)</name>
    <dbReference type="NCBI Taxonomy" id="717646"/>
    <lineage>
        <taxon>Eukaryota</taxon>
        <taxon>Fungi</taxon>
        <taxon>Dikarya</taxon>
        <taxon>Ascomycota</taxon>
        <taxon>Pezizomycotina</taxon>
        <taxon>Dothideomycetes</taxon>
        <taxon>Dothideomycetidae</taxon>
        <taxon>Mycosphaerellales</taxon>
        <taxon>Teratosphaeriaceae</taxon>
        <taxon>Baudoinia</taxon>
    </lineage>
</organism>
<dbReference type="AlphaFoldDB" id="M2LSV4"/>
<dbReference type="STRING" id="717646.M2LSV4"/>
<dbReference type="PANTHER" id="PTHR21521:SF0">
    <property type="entry name" value="AMUN, ISOFORM A"/>
    <property type="match status" value="1"/>
</dbReference>
<proteinExistence type="predicted"/>
<dbReference type="OrthoDB" id="8249012at2759"/>
<sequence length="276" mass="30918">MDSERAFSSINAAAFDRILSKYPSTVPKKMGTLEQRRWVDIPNAVQERRPRYATKDELDTLMDWKLAHGKFRPNLKKLIQQNEGSTVEEVTTAHINVHTASKTDEIIAAVKGLCVLRGVGPATASLLLSTANSDLPFFSDELYRWAMFDEVMVSGKAEKVGWQREIKYTIPEYRELLLRVAGFRDRFSKESGRNVQAIDVEKVAYVLAKSAEGDLRKQAVEASTKSSSLASKALHRHSSLDEKAQSQPSKKRSQKAIDAEPSEHTSGLPSKRSRAR</sequence>
<dbReference type="RefSeq" id="XP_007675290.1">
    <property type="nucleotide sequence ID" value="XM_007677100.1"/>
</dbReference>
<dbReference type="KEGG" id="bcom:BAUCODRAFT_33291"/>
<dbReference type="HOGENOM" id="CLU_048127_2_0_1"/>
<dbReference type="eggNOG" id="ENOG502QR55">
    <property type="taxonomic scope" value="Eukaryota"/>
</dbReference>
<feature type="compositionally biased region" description="Low complexity" evidence="1">
    <location>
        <begin position="222"/>
        <end position="232"/>
    </location>
</feature>
<accession>M2LSV4</accession>
<dbReference type="Proteomes" id="UP000011761">
    <property type="component" value="Unassembled WGS sequence"/>
</dbReference>
<keyword evidence="3" id="KW-1185">Reference proteome</keyword>
<dbReference type="OMA" id="SDELYRW"/>
<protein>
    <submittedName>
        <fullName evidence="2">Uncharacterized protein</fullName>
    </submittedName>
</protein>
<dbReference type="EMBL" id="KB445554">
    <property type="protein sequence ID" value="EMC97577.1"/>
    <property type="molecule type" value="Genomic_DNA"/>
</dbReference>
<dbReference type="GeneID" id="19112055"/>
<gene>
    <name evidence="2" type="ORF">BAUCODRAFT_33291</name>
</gene>
<dbReference type="PANTHER" id="PTHR21521">
    <property type="entry name" value="AMUN, ISOFORM A"/>
    <property type="match status" value="1"/>
</dbReference>
<evidence type="ECO:0000313" key="3">
    <source>
        <dbReference type="Proteomes" id="UP000011761"/>
    </source>
</evidence>
<evidence type="ECO:0000313" key="2">
    <source>
        <dbReference type="EMBL" id="EMC97577.1"/>
    </source>
</evidence>
<evidence type="ECO:0000256" key="1">
    <source>
        <dbReference type="SAM" id="MobiDB-lite"/>
    </source>
</evidence>
<feature type="region of interest" description="Disordered" evidence="1">
    <location>
        <begin position="222"/>
        <end position="276"/>
    </location>
</feature>